<accession>A0AC34FC62</accession>
<reference evidence="2" key="1">
    <citation type="submission" date="2022-11" db="UniProtKB">
        <authorList>
            <consortium name="WormBaseParasite"/>
        </authorList>
    </citation>
    <scope>IDENTIFICATION</scope>
</reference>
<evidence type="ECO:0000313" key="2">
    <source>
        <dbReference type="WBParaSite" id="ES5_v2.g14776.t1"/>
    </source>
</evidence>
<dbReference type="WBParaSite" id="ES5_v2.g14776.t1">
    <property type="protein sequence ID" value="ES5_v2.g14776.t1"/>
    <property type="gene ID" value="ES5_v2.g14776"/>
</dbReference>
<proteinExistence type="predicted"/>
<dbReference type="Proteomes" id="UP000887579">
    <property type="component" value="Unplaced"/>
</dbReference>
<protein>
    <submittedName>
        <fullName evidence="2">Uncharacterized protein</fullName>
    </submittedName>
</protein>
<name>A0AC34FC62_9BILA</name>
<sequence length="96" mass="9521">MITGKGFVGTTTSDVVDGTTTVGVVGVTTTTDVVDGTTTVGVVGETTNVVVVDWTTGVVDGITTAGGVVGAATYGYGQYEGSSGQLLQLSEVQQQT</sequence>
<evidence type="ECO:0000313" key="1">
    <source>
        <dbReference type="Proteomes" id="UP000887579"/>
    </source>
</evidence>
<organism evidence="1 2">
    <name type="scientific">Panagrolaimus sp. ES5</name>
    <dbReference type="NCBI Taxonomy" id="591445"/>
    <lineage>
        <taxon>Eukaryota</taxon>
        <taxon>Metazoa</taxon>
        <taxon>Ecdysozoa</taxon>
        <taxon>Nematoda</taxon>
        <taxon>Chromadorea</taxon>
        <taxon>Rhabditida</taxon>
        <taxon>Tylenchina</taxon>
        <taxon>Panagrolaimomorpha</taxon>
        <taxon>Panagrolaimoidea</taxon>
        <taxon>Panagrolaimidae</taxon>
        <taxon>Panagrolaimus</taxon>
    </lineage>
</organism>